<dbReference type="NCBIfam" id="TIGR01930">
    <property type="entry name" value="AcCoA-C-Actrans"/>
    <property type="match status" value="1"/>
</dbReference>
<evidence type="ECO:0000256" key="5">
    <source>
        <dbReference type="RuleBase" id="RU003557"/>
    </source>
</evidence>
<evidence type="ECO:0000256" key="2">
    <source>
        <dbReference type="ARBA" id="ARBA00022679"/>
    </source>
</evidence>
<evidence type="ECO:0000256" key="3">
    <source>
        <dbReference type="ARBA" id="ARBA00023315"/>
    </source>
</evidence>
<feature type="active site" description="Acyl-thioester intermediate" evidence="4">
    <location>
        <position position="90"/>
    </location>
</feature>
<evidence type="ECO:0000256" key="6">
    <source>
        <dbReference type="SAM" id="MobiDB-lite"/>
    </source>
</evidence>
<comment type="caution">
    <text evidence="9">The sequence shown here is derived from an EMBL/GenBank/DDBJ whole genome shotgun (WGS) entry which is preliminary data.</text>
</comment>
<feature type="active site" description="Proton acceptor" evidence="4">
    <location>
        <position position="361"/>
    </location>
</feature>
<dbReference type="GO" id="GO:0003985">
    <property type="term" value="F:acetyl-CoA C-acetyltransferase activity"/>
    <property type="evidence" value="ECO:0007669"/>
    <property type="project" value="UniProtKB-EC"/>
</dbReference>
<dbReference type="PANTHER" id="PTHR18919:SF134">
    <property type="entry name" value="BETA-KETOACYL COA THIOLASE FADA3-RELATED"/>
    <property type="match status" value="1"/>
</dbReference>
<dbReference type="EC" id="2.3.1.9" evidence="9"/>
<dbReference type="Proteomes" id="UP000570003">
    <property type="component" value="Unassembled WGS sequence"/>
</dbReference>
<feature type="active site" description="Proton acceptor" evidence="4">
    <location>
        <position position="391"/>
    </location>
</feature>
<proteinExistence type="inferred from homology"/>
<dbReference type="InterPro" id="IPR016039">
    <property type="entry name" value="Thiolase-like"/>
</dbReference>
<evidence type="ECO:0000256" key="4">
    <source>
        <dbReference type="PIRSR" id="PIRSR000429-1"/>
    </source>
</evidence>
<dbReference type="Gene3D" id="3.40.47.10">
    <property type="match status" value="1"/>
</dbReference>
<dbReference type="PROSITE" id="PS00737">
    <property type="entry name" value="THIOLASE_2"/>
    <property type="match status" value="1"/>
</dbReference>
<dbReference type="PIRSF" id="PIRSF000429">
    <property type="entry name" value="Ac-CoA_Ac_transf"/>
    <property type="match status" value="1"/>
</dbReference>
<dbReference type="Pfam" id="PF02803">
    <property type="entry name" value="Thiolase_C"/>
    <property type="match status" value="1"/>
</dbReference>
<dbReference type="FunFam" id="3.40.47.10:FF:000013">
    <property type="entry name" value="Acetyl-CoA acetyltransferase"/>
    <property type="match status" value="1"/>
</dbReference>
<dbReference type="NCBIfam" id="NF005890">
    <property type="entry name" value="PRK07851.1"/>
    <property type="match status" value="1"/>
</dbReference>
<evidence type="ECO:0000259" key="8">
    <source>
        <dbReference type="Pfam" id="PF02803"/>
    </source>
</evidence>
<comment type="similarity">
    <text evidence="1 5">Belongs to the thiolase-like superfamily. Thiolase family.</text>
</comment>
<dbReference type="AlphaFoldDB" id="A0AA44DC55"/>
<dbReference type="PANTHER" id="PTHR18919">
    <property type="entry name" value="ACETYL-COA C-ACYLTRANSFERASE"/>
    <property type="match status" value="1"/>
</dbReference>
<keyword evidence="2 5" id="KW-0808">Transferase</keyword>
<feature type="region of interest" description="Disordered" evidence="6">
    <location>
        <begin position="221"/>
        <end position="240"/>
    </location>
</feature>
<dbReference type="InterPro" id="IPR020616">
    <property type="entry name" value="Thiolase_N"/>
</dbReference>
<keyword evidence="10" id="KW-1185">Reference proteome</keyword>
<sequence length="406" mass="42899">MPEAVIVSAARSPIGRAFKGSLKDLRADDLAATVIRAALAKVPELDPRDIDDLMLGCGLPGGEQGFNMGRIVAVRMGMDHLPGCTVTRYCASSLQTTRMALHAIKAGEGHVFVSAGVETVSRYAKGNSDTLPDTRNPFFAEAQARTAVAAENGTPEWHDPREDGLVPDAYIAMGQTAENLALLKGVGREEMDEFGVRSQNLAERAVEDGFWEREITPVTLPDGTVVGKDDGPRPGVTMEGVRGLKPVFRPDGRVTAGNCCPLNDGAAALVVMSDTKARELGLTPLARIVSTGVSALSPEIMGYGPVEASRRALALAGLTVGDIDLFEINEAFAAQVIPSYKDLGIPLDKLNVNGGAIAVGHPFGMTGARITTTLINSLQYHDKQFGLETMCIGGGQGMAMVIERLS</sequence>
<dbReference type="InterPro" id="IPR020613">
    <property type="entry name" value="Thiolase_CS"/>
</dbReference>
<dbReference type="Pfam" id="PF00108">
    <property type="entry name" value="Thiolase_N"/>
    <property type="match status" value="1"/>
</dbReference>
<reference evidence="9 10" key="1">
    <citation type="submission" date="2020-04" db="EMBL/GenBank/DDBJ databases">
        <title>MicrobeNet Type strains.</title>
        <authorList>
            <person name="Nicholson A.C."/>
        </authorList>
    </citation>
    <scope>NUCLEOTIDE SEQUENCE [LARGE SCALE GENOMIC DNA]</scope>
    <source>
        <strain evidence="9 10">DSM 40738</strain>
    </source>
</reference>
<gene>
    <name evidence="9" type="ORF">HGA06_07120</name>
</gene>
<dbReference type="RefSeq" id="WP_168438175.1">
    <property type="nucleotide sequence ID" value="NZ_JAAXOU010000046.1"/>
</dbReference>
<dbReference type="SUPFAM" id="SSF53901">
    <property type="entry name" value="Thiolase-like"/>
    <property type="match status" value="2"/>
</dbReference>
<name>A0AA44DC55_STRE0</name>
<accession>A0AA44DC55</accession>
<dbReference type="InterPro" id="IPR002155">
    <property type="entry name" value="Thiolase"/>
</dbReference>
<evidence type="ECO:0000259" key="7">
    <source>
        <dbReference type="Pfam" id="PF00108"/>
    </source>
</evidence>
<evidence type="ECO:0000313" key="9">
    <source>
        <dbReference type="EMBL" id="NKY13939.1"/>
    </source>
</evidence>
<evidence type="ECO:0000256" key="1">
    <source>
        <dbReference type="ARBA" id="ARBA00010982"/>
    </source>
</evidence>
<protein>
    <submittedName>
        <fullName evidence="9">Acetyl-CoA C-acetyltransferase</fullName>
        <ecNumber evidence="9">2.3.1.9</ecNumber>
    </submittedName>
</protein>
<organism evidence="9 10">
    <name type="scientific">Streptomyces somaliensis (strain ATCC 33201 / DSM 40738 / JCM 12659 / KCTC 9044 / NCTC 11332 / NRRL B-12077 / IP 733)</name>
    <dbReference type="NCBI Taxonomy" id="1134445"/>
    <lineage>
        <taxon>Bacteria</taxon>
        <taxon>Bacillati</taxon>
        <taxon>Actinomycetota</taxon>
        <taxon>Actinomycetes</taxon>
        <taxon>Kitasatosporales</taxon>
        <taxon>Streptomycetaceae</taxon>
        <taxon>Streptomyces</taxon>
    </lineage>
</organism>
<keyword evidence="3 5" id="KW-0012">Acyltransferase</keyword>
<feature type="domain" description="Thiolase C-terminal" evidence="8">
    <location>
        <begin position="282"/>
        <end position="404"/>
    </location>
</feature>
<dbReference type="EMBL" id="JAAXOU010000046">
    <property type="protein sequence ID" value="NKY13939.1"/>
    <property type="molecule type" value="Genomic_DNA"/>
</dbReference>
<dbReference type="CDD" id="cd00751">
    <property type="entry name" value="thiolase"/>
    <property type="match status" value="1"/>
</dbReference>
<feature type="domain" description="Thiolase N-terminal" evidence="7">
    <location>
        <begin position="5"/>
        <end position="274"/>
    </location>
</feature>
<evidence type="ECO:0000313" key="10">
    <source>
        <dbReference type="Proteomes" id="UP000570003"/>
    </source>
</evidence>
<dbReference type="InterPro" id="IPR020617">
    <property type="entry name" value="Thiolase_C"/>
</dbReference>